<gene>
    <name evidence="3" type="ORF">OTU49_001699</name>
</gene>
<proteinExistence type="predicted"/>
<dbReference type="Gene3D" id="2.170.150.20">
    <property type="entry name" value="Peptide methionine sulfoxide reductase"/>
    <property type="match status" value="1"/>
</dbReference>
<keyword evidence="4" id="KW-1185">Reference proteome</keyword>
<protein>
    <recommendedName>
        <fullName evidence="2">CULT domain-containing protein</fullName>
    </recommendedName>
</protein>
<evidence type="ECO:0000256" key="1">
    <source>
        <dbReference type="SAM" id="SignalP"/>
    </source>
</evidence>
<sequence>EGDGDVMYTNASWLLLLVLFSVSPRSFAVDDHRHHLDHILCRKCGTELTENSRGNFVNITSPLSESTHQLSVLGHSHLMVQTLRNPADVTFNLVMVKRSGCSGIGEWYSDHTWFPGYSWKVCICPRCQAHLGWVFEPVGRASISHFKASSEGFYGLILEKLITEESPQKTTTKPTNYASRER</sequence>
<dbReference type="CDD" id="cd15777">
    <property type="entry name" value="CRBN_C_like"/>
    <property type="match status" value="1"/>
</dbReference>
<comment type="caution">
    <text evidence="3">The sequence shown here is derived from an EMBL/GenBank/DDBJ whole genome shotgun (WGS) entry which is preliminary data.</text>
</comment>
<organism evidence="3 4">
    <name type="scientific">Cherax quadricarinatus</name>
    <name type="common">Australian red claw crayfish</name>
    <dbReference type="NCBI Taxonomy" id="27406"/>
    <lineage>
        <taxon>Eukaryota</taxon>
        <taxon>Metazoa</taxon>
        <taxon>Ecdysozoa</taxon>
        <taxon>Arthropoda</taxon>
        <taxon>Crustacea</taxon>
        <taxon>Multicrustacea</taxon>
        <taxon>Malacostraca</taxon>
        <taxon>Eumalacostraca</taxon>
        <taxon>Eucarida</taxon>
        <taxon>Decapoda</taxon>
        <taxon>Pleocyemata</taxon>
        <taxon>Astacidea</taxon>
        <taxon>Parastacoidea</taxon>
        <taxon>Parastacidae</taxon>
        <taxon>Cherax</taxon>
    </lineage>
</organism>
<evidence type="ECO:0000313" key="3">
    <source>
        <dbReference type="EMBL" id="KAK8742852.1"/>
    </source>
</evidence>
<feature type="non-terminal residue" evidence="3">
    <location>
        <position position="1"/>
    </location>
</feature>
<evidence type="ECO:0000313" key="4">
    <source>
        <dbReference type="Proteomes" id="UP001445076"/>
    </source>
</evidence>
<dbReference type="EMBL" id="JARKIK010000027">
    <property type="protein sequence ID" value="KAK8742852.1"/>
    <property type="molecule type" value="Genomic_DNA"/>
</dbReference>
<keyword evidence="1" id="KW-0732">Signal</keyword>
<dbReference type="AlphaFoldDB" id="A0AAW0XG50"/>
<name>A0AAW0XG50_CHEQU</name>
<evidence type="ECO:0000259" key="2">
    <source>
        <dbReference type="PROSITE" id="PS51788"/>
    </source>
</evidence>
<feature type="signal peptide" evidence="1">
    <location>
        <begin position="1"/>
        <end position="28"/>
    </location>
</feature>
<feature type="domain" description="CULT" evidence="2">
    <location>
        <begin position="36"/>
        <end position="165"/>
    </location>
</feature>
<dbReference type="Proteomes" id="UP001445076">
    <property type="component" value="Unassembled WGS sequence"/>
</dbReference>
<feature type="chain" id="PRO_5043654163" description="CULT domain-containing protein" evidence="1">
    <location>
        <begin position="29"/>
        <end position="182"/>
    </location>
</feature>
<dbReference type="PROSITE" id="PS51788">
    <property type="entry name" value="CULT"/>
    <property type="match status" value="1"/>
</dbReference>
<accession>A0AAW0XG50</accession>
<dbReference type="InterPro" id="IPR034750">
    <property type="entry name" value="CULT"/>
</dbReference>
<reference evidence="3 4" key="1">
    <citation type="journal article" date="2024" name="BMC Genomics">
        <title>Genome assembly of redclaw crayfish (Cherax quadricarinatus) provides insights into its immune adaptation and hypoxia tolerance.</title>
        <authorList>
            <person name="Liu Z."/>
            <person name="Zheng J."/>
            <person name="Li H."/>
            <person name="Fang K."/>
            <person name="Wang S."/>
            <person name="He J."/>
            <person name="Zhou D."/>
            <person name="Weng S."/>
            <person name="Chi M."/>
            <person name="Gu Z."/>
            <person name="He J."/>
            <person name="Li F."/>
            <person name="Wang M."/>
        </authorList>
    </citation>
    <scope>NUCLEOTIDE SEQUENCE [LARGE SCALE GENOMIC DNA]</scope>
    <source>
        <strain evidence="3">ZL_2023a</strain>
    </source>
</reference>